<dbReference type="EMBL" id="CP119068">
    <property type="protein sequence ID" value="WEL38993.1"/>
    <property type="molecule type" value="Genomic_DNA"/>
</dbReference>
<dbReference type="OrthoDB" id="272077at2759"/>
<reference evidence="3" key="1">
    <citation type="submission" date="2022-10" db="EMBL/GenBank/DDBJ databases">
        <title>Encephalitozoon hellem ATCC 50604 Complete Genome.</title>
        <authorList>
            <person name="Mascarenhas dos Santos A.C."/>
            <person name="Julian A.T."/>
            <person name="Pombert J.-F."/>
        </authorList>
    </citation>
    <scope>NUCLEOTIDE SEQUENCE</scope>
    <source>
        <strain evidence="3">ATCC 50604</strain>
    </source>
</reference>
<dbReference type="Proteomes" id="UP001217963">
    <property type="component" value="Chromosome VII"/>
</dbReference>
<dbReference type="SUPFAM" id="SSF81901">
    <property type="entry name" value="HCP-like"/>
    <property type="match status" value="1"/>
</dbReference>
<evidence type="ECO:0000256" key="1">
    <source>
        <dbReference type="ARBA" id="ARBA00022737"/>
    </source>
</evidence>
<evidence type="ECO:0000313" key="6">
    <source>
        <dbReference type="Proteomes" id="UP001217963"/>
    </source>
</evidence>
<keyword evidence="6" id="KW-1185">Reference proteome</keyword>
<gene>
    <name evidence="3" type="ORF">GPU96_07g12780</name>
    <name evidence="4" type="ORF">PFJ87_07g00700</name>
</gene>
<accession>A0A9Q9CCQ0</accession>
<proteinExistence type="predicted"/>
<name>A0A9Q9CCQ0_ENCHE</name>
<dbReference type="SMART" id="SM00671">
    <property type="entry name" value="SEL1"/>
    <property type="match status" value="7"/>
</dbReference>
<dbReference type="Pfam" id="PF08238">
    <property type="entry name" value="Sel1"/>
    <property type="match status" value="7"/>
</dbReference>
<sequence>MCIKPPGYKGEHTNSRISFAHNSNFIGNESLPEEAIGPARRIKNVEPGARSASMGGIGEGTAGGPQDGTEEDMEDVLVALGHYVRKTEDERGDSKKIFPGNSLQMEKALKYLTEKQCLSIRGLLNKCTSSRMAQALNPMSESEMHYYLGLSYEKGLFGIRRDCRKAFRHYLISAQLGSPTGTFKVAQCYEKGVGKKRNTRNALHFYRCAAKLGLVDAMHTYGVIILFGNIENDSDLETGYFYLRLAARKATHTYPYALYDLARCYERGKGPDIISPDDSYAFKLYLKGGSLDCPNCQFRVGRCFENGELGQEKDVVRALEWYAKAADLGQSDAQLRLSALFLNGFESIVEKNHRLAFKFGLRAAIGENVSAAYLVSDFYKQGVGVKRNALLSLWWGRIAEELGMDQGNHPVERIKIIIPDEDAGREQLDFEDGVVTGLIKAQ</sequence>
<dbReference type="Gene3D" id="1.25.40.10">
    <property type="entry name" value="Tetratricopeptide repeat domain"/>
    <property type="match status" value="2"/>
</dbReference>
<evidence type="ECO:0000313" key="3">
    <source>
        <dbReference type="EMBL" id="UTX43519.1"/>
    </source>
</evidence>
<dbReference type="InterPro" id="IPR011990">
    <property type="entry name" value="TPR-like_helical_dom_sf"/>
</dbReference>
<evidence type="ECO:0000313" key="4">
    <source>
        <dbReference type="EMBL" id="WEL38993.1"/>
    </source>
</evidence>
<evidence type="ECO:0000256" key="2">
    <source>
        <dbReference type="SAM" id="MobiDB-lite"/>
    </source>
</evidence>
<protein>
    <submittedName>
        <fullName evidence="4">TPR repeat-containing protein</fullName>
    </submittedName>
</protein>
<keyword evidence="1" id="KW-0677">Repeat</keyword>
<dbReference type="Proteomes" id="UP001059546">
    <property type="component" value="Chromosome VII"/>
</dbReference>
<dbReference type="InterPro" id="IPR006597">
    <property type="entry name" value="Sel1-like"/>
</dbReference>
<dbReference type="EMBL" id="CP075153">
    <property type="protein sequence ID" value="UTX43519.1"/>
    <property type="molecule type" value="Genomic_DNA"/>
</dbReference>
<evidence type="ECO:0000313" key="5">
    <source>
        <dbReference type="Proteomes" id="UP001059546"/>
    </source>
</evidence>
<feature type="compositionally biased region" description="Gly residues" evidence="2">
    <location>
        <begin position="55"/>
        <end position="66"/>
    </location>
</feature>
<dbReference type="InterPro" id="IPR051726">
    <property type="entry name" value="Chitin_Synth_Reg"/>
</dbReference>
<feature type="region of interest" description="Disordered" evidence="2">
    <location>
        <begin position="47"/>
        <end position="69"/>
    </location>
</feature>
<dbReference type="AlphaFoldDB" id="A0A9Q9CCQ0"/>
<reference evidence="4 6" key="2">
    <citation type="submission" date="2023-02" db="EMBL/GenBank/DDBJ databases">
        <title>Encephalitozoon hellem ATCC 50451 complete genome.</title>
        <authorList>
            <person name="Mascarenhas dos Santos A.C."/>
            <person name="Julian A.T."/>
            <person name="Pombert J.-F."/>
        </authorList>
    </citation>
    <scope>NUCLEOTIDE SEQUENCE [LARGE SCALE GENOMIC DNA]</scope>
    <source>
        <strain evidence="4 6">ATCC 50451</strain>
    </source>
</reference>
<dbReference type="PANTHER" id="PTHR46430">
    <property type="entry name" value="PROTEIN SKT5-RELATED"/>
    <property type="match status" value="1"/>
</dbReference>
<organism evidence="3 5">
    <name type="scientific">Encephalitozoon hellem</name>
    <name type="common">Microsporidian parasite</name>
    <dbReference type="NCBI Taxonomy" id="27973"/>
    <lineage>
        <taxon>Eukaryota</taxon>
        <taxon>Fungi</taxon>
        <taxon>Fungi incertae sedis</taxon>
        <taxon>Microsporidia</taxon>
        <taxon>Unikaryonidae</taxon>
        <taxon>Encephalitozoon</taxon>
    </lineage>
</organism>